<keyword evidence="5 6" id="KW-0472">Membrane</keyword>
<evidence type="ECO:0000256" key="3">
    <source>
        <dbReference type="ARBA" id="ARBA00022692"/>
    </source>
</evidence>
<evidence type="ECO:0000256" key="6">
    <source>
        <dbReference type="SAM" id="Phobius"/>
    </source>
</evidence>
<keyword evidence="9" id="KW-1185">Reference proteome</keyword>
<feature type="transmembrane region" description="Helical" evidence="6">
    <location>
        <begin position="295"/>
        <end position="315"/>
    </location>
</feature>
<organism evidence="8 9">
    <name type="scientific">Populus tomentosa</name>
    <name type="common">Chinese white poplar</name>
    <dbReference type="NCBI Taxonomy" id="118781"/>
    <lineage>
        <taxon>Eukaryota</taxon>
        <taxon>Viridiplantae</taxon>
        <taxon>Streptophyta</taxon>
        <taxon>Embryophyta</taxon>
        <taxon>Tracheophyta</taxon>
        <taxon>Spermatophyta</taxon>
        <taxon>Magnoliopsida</taxon>
        <taxon>eudicotyledons</taxon>
        <taxon>Gunneridae</taxon>
        <taxon>Pentapetalae</taxon>
        <taxon>rosids</taxon>
        <taxon>fabids</taxon>
        <taxon>Malpighiales</taxon>
        <taxon>Salicaceae</taxon>
        <taxon>Saliceae</taxon>
        <taxon>Populus</taxon>
    </lineage>
</organism>
<evidence type="ECO:0000256" key="5">
    <source>
        <dbReference type="ARBA" id="ARBA00023136"/>
    </source>
</evidence>
<name>A0A8X8A9N9_POPTO</name>
<protein>
    <recommendedName>
        <fullName evidence="10">Major facilitator superfamily protein</fullName>
    </recommendedName>
</protein>
<dbReference type="AlphaFoldDB" id="A0A8X8A9N9"/>
<reference evidence="8" key="1">
    <citation type="journal article" date="2020" name="bioRxiv">
        <title>Hybrid origin of Populus tomentosa Carr. identified through genome sequencing and phylogenomic analysis.</title>
        <authorList>
            <person name="An X."/>
            <person name="Gao K."/>
            <person name="Chen Z."/>
            <person name="Li J."/>
            <person name="Yang X."/>
            <person name="Yang X."/>
            <person name="Zhou J."/>
            <person name="Guo T."/>
            <person name="Zhao T."/>
            <person name="Huang S."/>
            <person name="Miao D."/>
            <person name="Khan W.U."/>
            <person name="Rao P."/>
            <person name="Ye M."/>
            <person name="Lei B."/>
            <person name="Liao W."/>
            <person name="Wang J."/>
            <person name="Ji L."/>
            <person name="Li Y."/>
            <person name="Guo B."/>
            <person name="Mustafa N.S."/>
            <person name="Li S."/>
            <person name="Yun Q."/>
            <person name="Keller S.R."/>
            <person name="Mao J."/>
            <person name="Zhang R."/>
            <person name="Strauss S.H."/>
        </authorList>
    </citation>
    <scope>NUCLEOTIDE SEQUENCE</scope>
    <source>
        <strain evidence="8">GM15</strain>
        <tissue evidence="8">Leaf</tissue>
    </source>
</reference>
<comment type="caution">
    <text evidence="8">The sequence shown here is derived from an EMBL/GenBank/DDBJ whole genome shotgun (WGS) entry which is preliminary data.</text>
</comment>
<keyword evidence="7" id="KW-0732">Signal</keyword>
<feature type="transmembrane region" description="Helical" evidence="6">
    <location>
        <begin position="143"/>
        <end position="164"/>
    </location>
</feature>
<accession>A0A8X8A9N9</accession>
<proteinExistence type="predicted"/>
<evidence type="ECO:0008006" key="10">
    <source>
        <dbReference type="Google" id="ProtNLM"/>
    </source>
</evidence>
<feature type="transmembrane region" description="Helical" evidence="6">
    <location>
        <begin position="80"/>
        <end position="98"/>
    </location>
</feature>
<dbReference type="GO" id="GO:0022857">
    <property type="term" value="F:transmembrane transporter activity"/>
    <property type="evidence" value="ECO:0007669"/>
    <property type="project" value="InterPro"/>
</dbReference>
<dbReference type="EMBL" id="JAAWWB010000003">
    <property type="protein sequence ID" value="KAG6785623.1"/>
    <property type="molecule type" value="Genomic_DNA"/>
</dbReference>
<feature type="transmembrane region" description="Helical" evidence="6">
    <location>
        <begin position="104"/>
        <end position="131"/>
    </location>
</feature>
<evidence type="ECO:0000313" key="8">
    <source>
        <dbReference type="EMBL" id="KAG6785623.1"/>
    </source>
</evidence>
<dbReference type="PANTHER" id="PTHR23504:SF1">
    <property type="entry name" value="GH21943P-RELATED"/>
    <property type="match status" value="1"/>
</dbReference>
<evidence type="ECO:0000256" key="4">
    <source>
        <dbReference type="ARBA" id="ARBA00022989"/>
    </source>
</evidence>
<keyword evidence="3 6" id="KW-0812">Transmembrane</keyword>
<sequence>MERLSALSHLFLTHFLHSFSTSMETPAMTDVFMSALCPGEDECSLAIYLSGLQKTIIGLGTLVTMPLIGNMSDKYGRKALLTVPMSLIIVPSAILAYSRTRNFFYAYYVVRTLMAMVCEGSVQCLALAYVADNVPESRRASTFGILSGIASSAFVCGNLSTRFLSTSSTFQVSASVAIAALVYMRLFLQDSIIDEQLSTPILTYKGNGKGKGKANAACCAHEIPSKNVQVFKSAPSLEDMLCLLKSSVTLSQAAVVAFFYSLAEVGLHASLMYYLKAQFHFSKDQFADLMVISGIAGTVSQVPYVASMFSLLFVFSQPCGKAQGCISGISSFANVISPLVFSPLTGRRSPSLVSVLCASDLHRLFKPGHDTEMQTVHLISMKLMFERLNLQAELEFESMRTPIQSTGPPKWSFPAQFSLPVHLYLSVRIVCILIFAGLFDSLHSESHDEDRSSHCKSKGR</sequence>
<dbReference type="Proteomes" id="UP000886885">
    <property type="component" value="Chromosome 2A"/>
</dbReference>
<comment type="subcellular location">
    <subcellularLocation>
        <location evidence="1">Membrane</location>
        <topology evidence="1">Multi-pass membrane protein</topology>
    </subcellularLocation>
</comment>
<gene>
    <name evidence="8" type="ORF">POTOM_007196</name>
</gene>
<feature type="transmembrane region" description="Helical" evidence="6">
    <location>
        <begin position="253"/>
        <end position="275"/>
    </location>
</feature>
<keyword evidence="2" id="KW-0813">Transport</keyword>
<dbReference type="Pfam" id="PF07690">
    <property type="entry name" value="MFS_1"/>
    <property type="match status" value="1"/>
</dbReference>
<evidence type="ECO:0000256" key="2">
    <source>
        <dbReference type="ARBA" id="ARBA00022448"/>
    </source>
</evidence>
<feature type="chain" id="PRO_5036451575" description="Major facilitator superfamily protein" evidence="7">
    <location>
        <begin position="23"/>
        <end position="460"/>
    </location>
</feature>
<keyword evidence="4 6" id="KW-1133">Transmembrane helix</keyword>
<dbReference type="InterPro" id="IPR011701">
    <property type="entry name" value="MFS"/>
</dbReference>
<dbReference type="OrthoDB" id="419616at2759"/>
<feature type="transmembrane region" description="Helical" evidence="6">
    <location>
        <begin position="170"/>
        <end position="188"/>
    </location>
</feature>
<dbReference type="PANTHER" id="PTHR23504">
    <property type="entry name" value="MAJOR FACILITATOR SUPERFAMILY DOMAIN-CONTAINING PROTEIN 10"/>
    <property type="match status" value="1"/>
</dbReference>
<evidence type="ECO:0000256" key="1">
    <source>
        <dbReference type="ARBA" id="ARBA00004141"/>
    </source>
</evidence>
<evidence type="ECO:0000313" key="9">
    <source>
        <dbReference type="Proteomes" id="UP000886885"/>
    </source>
</evidence>
<evidence type="ECO:0000256" key="7">
    <source>
        <dbReference type="SAM" id="SignalP"/>
    </source>
</evidence>
<feature type="signal peptide" evidence="7">
    <location>
        <begin position="1"/>
        <end position="22"/>
    </location>
</feature>
<dbReference type="GO" id="GO:0016020">
    <property type="term" value="C:membrane"/>
    <property type="evidence" value="ECO:0007669"/>
    <property type="project" value="UniProtKB-SubCell"/>
</dbReference>